<dbReference type="InterPro" id="IPR026030">
    <property type="entry name" value="Pur-cyt_permease_Fcy2/21/22"/>
</dbReference>
<feature type="transmembrane region" description="Helical" evidence="9">
    <location>
        <begin position="206"/>
        <end position="223"/>
    </location>
</feature>
<dbReference type="GO" id="GO:0000329">
    <property type="term" value="C:fungal-type vacuole membrane"/>
    <property type="evidence" value="ECO:0007669"/>
    <property type="project" value="TreeGrafter"/>
</dbReference>
<keyword evidence="5 9" id="KW-0812">Transmembrane</keyword>
<gene>
    <name evidence="10" type="ORF">BN980_GECA24s00967g</name>
</gene>
<organism evidence="10 11">
    <name type="scientific">Geotrichum candidum</name>
    <name type="common">Oospora lactis</name>
    <name type="synonym">Dipodascus geotrichum</name>
    <dbReference type="NCBI Taxonomy" id="1173061"/>
    <lineage>
        <taxon>Eukaryota</taxon>
        <taxon>Fungi</taxon>
        <taxon>Dikarya</taxon>
        <taxon>Ascomycota</taxon>
        <taxon>Saccharomycotina</taxon>
        <taxon>Dipodascomycetes</taxon>
        <taxon>Dipodascales</taxon>
        <taxon>Dipodascaceae</taxon>
        <taxon>Geotrichum</taxon>
    </lineage>
</organism>
<proteinExistence type="inferred from homology"/>
<dbReference type="Proteomes" id="UP000242525">
    <property type="component" value="Unassembled WGS sequence"/>
</dbReference>
<evidence type="ECO:0000256" key="5">
    <source>
        <dbReference type="ARBA" id="ARBA00022692"/>
    </source>
</evidence>
<dbReference type="PANTHER" id="PTHR31806:SF1">
    <property type="entry name" value="PURINE-CYTOSINE PERMEASE FCY2-RELATED"/>
    <property type="match status" value="1"/>
</dbReference>
<evidence type="ECO:0000256" key="2">
    <source>
        <dbReference type="ARBA" id="ARBA00008974"/>
    </source>
</evidence>
<feature type="transmembrane region" description="Helical" evidence="9">
    <location>
        <begin position="277"/>
        <end position="298"/>
    </location>
</feature>
<evidence type="ECO:0000313" key="11">
    <source>
        <dbReference type="Proteomes" id="UP000242525"/>
    </source>
</evidence>
<reference evidence="10" key="1">
    <citation type="submission" date="2014-03" db="EMBL/GenBank/DDBJ databases">
        <authorList>
            <person name="Casaregola S."/>
        </authorList>
    </citation>
    <scope>NUCLEOTIDE SEQUENCE [LARGE SCALE GENOMIC DNA]</scope>
    <source>
        <strain evidence="10">CLIB 918</strain>
    </source>
</reference>
<dbReference type="GO" id="GO:0015205">
    <property type="term" value="F:nucleobase transmembrane transporter activity"/>
    <property type="evidence" value="ECO:0007669"/>
    <property type="project" value="TreeGrafter"/>
</dbReference>
<feature type="transmembrane region" description="Helical" evidence="9">
    <location>
        <begin position="179"/>
        <end position="199"/>
    </location>
</feature>
<evidence type="ECO:0000256" key="3">
    <source>
        <dbReference type="ARBA" id="ARBA00022448"/>
    </source>
</evidence>
<feature type="transmembrane region" description="Helical" evidence="9">
    <location>
        <begin position="374"/>
        <end position="394"/>
    </location>
</feature>
<evidence type="ECO:0000256" key="1">
    <source>
        <dbReference type="ARBA" id="ARBA00004141"/>
    </source>
</evidence>
<evidence type="ECO:0000256" key="4">
    <source>
        <dbReference type="ARBA" id="ARBA00022553"/>
    </source>
</evidence>
<accession>A0A0J9XJB8</accession>
<feature type="transmembrane region" description="Helical" evidence="9">
    <location>
        <begin position="483"/>
        <end position="499"/>
    </location>
</feature>
<dbReference type="Gene3D" id="1.10.4160.10">
    <property type="entry name" value="Hydantoin permease"/>
    <property type="match status" value="1"/>
</dbReference>
<feature type="transmembrane region" description="Helical" evidence="9">
    <location>
        <begin position="78"/>
        <end position="98"/>
    </location>
</feature>
<dbReference type="PIRSF" id="PIRSF002744">
    <property type="entry name" value="Pur-cyt_permease"/>
    <property type="match status" value="1"/>
</dbReference>
<keyword evidence="6 9" id="KW-1133">Transmembrane helix</keyword>
<dbReference type="GO" id="GO:0005886">
    <property type="term" value="C:plasma membrane"/>
    <property type="evidence" value="ECO:0007669"/>
    <property type="project" value="TreeGrafter"/>
</dbReference>
<dbReference type="InterPro" id="IPR001248">
    <property type="entry name" value="Pur-cyt_permease"/>
</dbReference>
<keyword evidence="11" id="KW-1185">Reference proteome</keyword>
<evidence type="ECO:0000256" key="8">
    <source>
        <dbReference type="PIRNR" id="PIRNR002744"/>
    </source>
</evidence>
<feature type="transmembrane region" description="Helical" evidence="9">
    <location>
        <begin position="243"/>
        <end position="265"/>
    </location>
</feature>
<comment type="similarity">
    <text evidence="2 8">Belongs to the purine-cytosine permease (2.A.39) family.</text>
</comment>
<sequence>MDPEKQLNSKADSALEISSSIDDPTAAAYTETNKFARWINNVGRSLNAEVRGIERITEEERTDSNCWTAASMWFGSNMVVATVALGALGITVFGLSFWPAFLTIIFFNLLGSLASTFFSTFGPAFGLRQMVLSRYWFGYFGVRVCAFINIIACIGWTAVNTIVSAQMLHVVNNGKLPPWGGVLIISILTICITFFGYTVVHMFEKYVWIPNVVMFLILAIQMGRSHQFTYGTMGTGATEAGKVLSFGATVFGFATGWTSYAADYTVYMKKETSKVRLFFAVLAGLNTPLNICMILGAACATGTLTNETWATNYEDNSIGGLFYSILVENSLHGFGQFCMVILALSTISNNIPNLYSLGLSAQTLWSQFIKIPRIAWTIFGGGVSIAIAIPAYIYFEQVIENFMNLIGYWLAIYTAIGISEHFFYKKGYANYDVAIYDEPKMLPVGFAALLAFSFGIAGVVVGMSQVWWTGPLAKMIGETGGDIGFELAFGFSFVIFNIVRPFELNYFKR</sequence>
<dbReference type="PANTHER" id="PTHR31806">
    <property type="entry name" value="PURINE-CYTOSINE PERMEASE FCY2-RELATED"/>
    <property type="match status" value="1"/>
</dbReference>
<dbReference type="GO" id="GO:0015856">
    <property type="term" value="P:cytosine transport"/>
    <property type="evidence" value="ECO:0007669"/>
    <property type="project" value="UniProtKB-ARBA"/>
</dbReference>
<evidence type="ECO:0000256" key="6">
    <source>
        <dbReference type="ARBA" id="ARBA00022989"/>
    </source>
</evidence>
<comment type="caution">
    <text evidence="10">The sequence shown here is derived from an EMBL/GenBank/DDBJ whole genome shotgun (WGS) entry which is preliminary data.</text>
</comment>
<keyword evidence="7 8" id="KW-0472">Membrane</keyword>
<feature type="transmembrane region" description="Helical" evidence="9">
    <location>
        <begin position="444"/>
        <end position="463"/>
    </location>
</feature>
<dbReference type="EMBL" id="CCBN010000024">
    <property type="protein sequence ID" value="CDO57715.1"/>
    <property type="molecule type" value="Genomic_DNA"/>
</dbReference>
<evidence type="ECO:0000256" key="7">
    <source>
        <dbReference type="ARBA" id="ARBA00023136"/>
    </source>
</evidence>
<dbReference type="OrthoDB" id="2116389at2759"/>
<dbReference type="FunFam" id="1.10.4160.10:FF:000002">
    <property type="entry name" value="Purine-cytosine permease fcyB"/>
    <property type="match status" value="1"/>
</dbReference>
<evidence type="ECO:0000313" key="10">
    <source>
        <dbReference type="EMBL" id="CDO57715.1"/>
    </source>
</evidence>
<keyword evidence="4" id="KW-0597">Phosphoprotein</keyword>
<comment type="subcellular location">
    <subcellularLocation>
        <location evidence="1">Membrane</location>
        <topology evidence="1">Multi-pass membrane protein</topology>
    </subcellularLocation>
</comment>
<keyword evidence="3 8" id="KW-0813">Transport</keyword>
<feature type="transmembrane region" description="Helical" evidence="9">
    <location>
        <begin position="406"/>
        <end position="424"/>
    </location>
</feature>
<dbReference type="CDD" id="cd11484">
    <property type="entry name" value="SLC-NCS1sbd_CobB-like"/>
    <property type="match status" value="1"/>
</dbReference>
<protein>
    <submittedName>
        <fullName evidence="10">Similar to Saccharomyces cerevisiae YER056C FCY2 Purine-cytosine permease</fullName>
    </submittedName>
</protein>
<evidence type="ECO:0000256" key="9">
    <source>
        <dbReference type="SAM" id="Phobius"/>
    </source>
</evidence>
<feature type="transmembrane region" description="Helical" evidence="9">
    <location>
        <begin position="104"/>
        <end position="125"/>
    </location>
</feature>
<dbReference type="STRING" id="1173061.A0A0J9XJB8"/>
<name>A0A0J9XJB8_GEOCN</name>
<feature type="transmembrane region" description="Helical" evidence="9">
    <location>
        <begin position="137"/>
        <end position="159"/>
    </location>
</feature>
<dbReference type="AlphaFoldDB" id="A0A0J9XJB8"/>
<dbReference type="Pfam" id="PF02133">
    <property type="entry name" value="Transp_cyt_pur"/>
    <property type="match status" value="1"/>
</dbReference>